<dbReference type="SUPFAM" id="SSF46894">
    <property type="entry name" value="C-terminal effector domain of the bipartite response regulators"/>
    <property type="match status" value="1"/>
</dbReference>
<dbReference type="Pfam" id="PF25873">
    <property type="entry name" value="WHD_MalT"/>
    <property type="match status" value="1"/>
</dbReference>
<dbReference type="RefSeq" id="WP_345128285.1">
    <property type="nucleotide sequence ID" value="NZ_BAABAT010000009.1"/>
</dbReference>
<name>A0ABP8D9F2_9ACTN</name>
<evidence type="ECO:0000256" key="3">
    <source>
        <dbReference type="ARBA" id="ARBA00023163"/>
    </source>
</evidence>
<keyword evidence="3" id="KW-0804">Transcription</keyword>
<feature type="domain" description="HTH luxR-type" evidence="5">
    <location>
        <begin position="703"/>
        <end position="768"/>
    </location>
</feature>
<dbReference type="InterPro" id="IPR036388">
    <property type="entry name" value="WH-like_DNA-bd_sf"/>
</dbReference>
<dbReference type="CDD" id="cd06170">
    <property type="entry name" value="LuxR_C_like"/>
    <property type="match status" value="1"/>
</dbReference>
<dbReference type="PRINTS" id="PR00038">
    <property type="entry name" value="HTHLUXR"/>
</dbReference>
<evidence type="ECO:0000256" key="1">
    <source>
        <dbReference type="ARBA" id="ARBA00023015"/>
    </source>
</evidence>
<reference evidence="7" key="1">
    <citation type="journal article" date="2019" name="Int. J. Syst. Evol. Microbiol.">
        <title>The Global Catalogue of Microorganisms (GCM) 10K type strain sequencing project: providing services to taxonomists for standard genome sequencing and annotation.</title>
        <authorList>
            <consortium name="The Broad Institute Genomics Platform"/>
            <consortium name="The Broad Institute Genome Sequencing Center for Infectious Disease"/>
            <person name="Wu L."/>
            <person name="Ma J."/>
        </authorList>
    </citation>
    <scope>NUCLEOTIDE SEQUENCE [LARGE SCALE GENOMIC DNA]</scope>
    <source>
        <strain evidence="7">JCM 17441</strain>
    </source>
</reference>
<evidence type="ECO:0000313" key="7">
    <source>
        <dbReference type="Proteomes" id="UP001500620"/>
    </source>
</evidence>
<keyword evidence="7" id="KW-1185">Reference proteome</keyword>
<dbReference type="InterPro" id="IPR011990">
    <property type="entry name" value="TPR-like_helical_dom_sf"/>
</dbReference>
<evidence type="ECO:0000259" key="5">
    <source>
        <dbReference type="PROSITE" id="PS50043"/>
    </source>
</evidence>
<dbReference type="Pfam" id="PF00196">
    <property type="entry name" value="GerE"/>
    <property type="match status" value="1"/>
</dbReference>
<keyword evidence="1" id="KW-0805">Transcription regulation</keyword>
<feature type="region of interest" description="Disordered" evidence="4">
    <location>
        <begin position="673"/>
        <end position="708"/>
    </location>
</feature>
<accession>A0ABP8D9F2</accession>
<evidence type="ECO:0000256" key="4">
    <source>
        <dbReference type="SAM" id="MobiDB-lite"/>
    </source>
</evidence>
<comment type="caution">
    <text evidence="6">The sequence shown here is derived from an EMBL/GenBank/DDBJ whole genome shotgun (WGS) entry which is preliminary data.</text>
</comment>
<dbReference type="Gene3D" id="1.10.10.10">
    <property type="entry name" value="Winged helix-like DNA-binding domain superfamily/Winged helix DNA-binding domain"/>
    <property type="match status" value="1"/>
</dbReference>
<dbReference type="InterPro" id="IPR016032">
    <property type="entry name" value="Sig_transdc_resp-reg_C-effctor"/>
</dbReference>
<protein>
    <submittedName>
        <fullName evidence="6">LuxR C-terminal-related transcriptional regulator</fullName>
    </submittedName>
</protein>
<dbReference type="PANTHER" id="PTHR44688">
    <property type="entry name" value="DNA-BINDING TRANSCRIPTIONAL ACTIVATOR DEVR_DOSR"/>
    <property type="match status" value="1"/>
</dbReference>
<organism evidence="6 7">
    <name type="scientific">Dactylosporangium darangshiense</name>
    <dbReference type="NCBI Taxonomy" id="579108"/>
    <lineage>
        <taxon>Bacteria</taxon>
        <taxon>Bacillati</taxon>
        <taxon>Actinomycetota</taxon>
        <taxon>Actinomycetes</taxon>
        <taxon>Micromonosporales</taxon>
        <taxon>Micromonosporaceae</taxon>
        <taxon>Dactylosporangium</taxon>
    </lineage>
</organism>
<dbReference type="InterPro" id="IPR059106">
    <property type="entry name" value="WHD_MalT"/>
</dbReference>
<dbReference type="Proteomes" id="UP001500620">
    <property type="component" value="Unassembled WGS sequence"/>
</dbReference>
<gene>
    <name evidence="6" type="ORF">GCM10022255_037500</name>
</gene>
<dbReference type="InterPro" id="IPR027417">
    <property type="entry name" value="P-loop_NTPase"/>
</dbReference>
<dbReference type="PANTHER" id="PTHR44688:SF16">
    <property type="entry name" value="DNA-BINDING TRANSCRIPTIONAL ACTIVATOR DEVR_DOSR"/>
    <property type="match status" value="1"/>
</dbReference>
<dbReference type="Gene3D" id="1.25.40.10">
    <property type="entry name" value="Tetratricopeptide repeat domain"/>
    <property type="match status" value="1"/>
</dbReference>
<dbReference type="SUPFAM" id="SSF48452">
    <property type="entry name" value="TPR-like"/>
    <property type="match status" value="1"/>
</dbReference>
<evidence type="ECO:0000313" key="6">
    <source>
        <dbReference type="EMBL" id="GAA4250180.1"/>
    </source>
</evidence>
<proteinExistence type="predicted"/>
<sequence length="773" mass="85416">MLEQEVLPAVPASPAAPSVAFTPLLRNKLVAPRLWPGHLERPQLVRRLADSVAPGRLTYVGAPVGCGKSTLLALYARQIAPQARLAWYTVDAADNIATSFWAYVIAALTEAVGDAARRAGRVLAAPGTTIIDDVLPTLINDLTPLADPVTLIIDDYDAVTALEIHRTLGFLVEHLPPSLSLIVASRQQPPACWPTSRLVGRSVLLDLGPKDLRLSREEAARLLEQEVGAPLPVADVDLLYDRTEGWCAGLHLAALSLRGRTDTDRHEFVQAFSGTDRGIAEYLMTELLDREPAPVRTFLRRTSILDRYCAELCDHVTGDRDAGQYLQRAEHDHLFVIELDNRGAWFRYHRLLRDILLRELHRSEPDLIPLLHSRAADWLQEQGLLIEAVRHAVAAGDTDTAGRLIRADYFRVANDGDLSTVVSWFDSMGRSILQADGRLLVARSMTAVLAGDLDGALAWLDEASGSDSMNARLRKRVDAKKALLHQMRGYAAGDVAEARRWSNTALHDLPRDTVWYDLSLVHTALADRRRGECEAALYGFRRCLARADAGDLHLLAVQAKGGLLLAYCDLGRLETARDWTERTAHDERWRRLDEHCMTYARHYVAGWLDLGDDRPDTAEPHLRRALELVRRGPYRLELVEVLTALAEARDRLGDDESAAALRARAGRILARCPDHGRLMGPPTPAVEEEPAPTPAGQAQGAQGDGHDHGLTERERMVLGILAEGLTSAQMARRLHVSERTIAAHLRAIYRKIGVGNRSAATRYALDHHLVAGR</sequence>
<dbReference type="PROSITE" id="PS50043">
    <property type="entry name" value="HTH_LUXR_2"/>
    <property type="match status" value="1"/>
</dbReference>
<keyword evidence="2" id="KW-0238">DNA-binding</keyword>
<evidence type="ECO:0000256" key="2">
    <source>
        <dbReference type="ARBA" id="ARBA00023125"/>
    </source>
</evidence>
<dbReference type="InterPro" id="IPR000792">
    <property type="entry name" value="Tscrpt_reg_LuxR_C"/>
</dbReference>
<dbReference type="EMBL" id="BAABAT010000009">
    <property type="protein sequence ID" value="GAA4250180.1"/>
    <property type="molecule type" value="Genomic_DNA"/>
</dbReference>
<dbReference type="SMART" id="SM00421">
    <property type="entry name" value="HTH_LUXR"/>
    <property type="match status" value="1"/>
</dbReference>
<dbReference type="SUPFAM" id="SSF52540">
    <property type="entry name" value="P-loop containing nucleoside triphosphate hydrolases"/>
    <property type="match status" value="1"/>
</dbReference>